<evidence type="ECO:0000256" key="2">
    <source>
        <dbReference type="SAM" id="SignalP"/>
    </source>
</evidence>
<organism evidence="3 4">
    <name type="scientific">Nocardia puris</name>
    <dbReference type="NCBI Taxonomy" id="208602"/>
    <lineage>
        <taxon>Bacteria</taxon>
        <taxon>Bacillati</taxon>
        <taxon>Actinomycetota</taxon>
        <taxon>Actinomycetes</taxon>
        <taxon>Mycobacteriales</taxon>
        <taxon>Nocardiaceae</taxon>
        <taxon>Nocardia</taxon>
    </lineage>
</organism>
<dbReference type="STRING" id="1210090.GCA_001613185_00626"/>
<evidence type="ECO:0000313" key="3">
    <source>
        <dbReference type="EMBL" id="RBO91610.1"/>
    </source>
</evidence>
<feature type="compositionally biased region" description="Low complexity" evidence="1">
    <location>
        <begin position="213"/>
        <end position="239"/>
    </location>
</feature>
<evidence type="ECO:0000313" key="4">
    <source>
        <dbReference type="Proteomes" id="UP000252586"/>
    </source>
</evidence>
<reference evidence="3 4" key="1">
    <citation type="submission" date="2018-06" db="EMBL/GenBank/DDBJ databases">
        <title>Genomic Encyclopedia of Type Strains, Phase IV (KMG-IV): sequencing the most valuable type-strain genomes for metagenomic binning, comparative biology and taxonomic classification.</title>
        <authorList>
            <person name="Goeker M."/>
        </authorList>
    </citation>
    <scope>NUCLEOTIDE SEQUENCE [LARGE SCALE GENOMIC DNA]</scope>
    <source>
        <strain evidence="3 4">DSM 44599</strain>
    </source>
</reference>
<keyword evidence="2" id="KW-0732">Signal</keyword>
<dbReference type="EMBL" id="QNRE01000004">
    <property type="protein sequence ID" value="RBO91610.1"/>
    <property type="molecule type" value="Genomic_DNA"/>
</dbReference>
<feature type="signal peptide" evidence="2">
    <location>
        <begin position="1"/>
        <end position="31"/>
    </location>
</feature>
<dbReference type="Proteomes" id="UP000252586">
    <property type="component" value="Unassembled WGS sequence"/>
</dbReference>
<protein>
    <submittedName>
        <fullName evidence="3">Uncharacterized protein</fullName>
    </submittedName>
</protein>
<dbReference type="OrthoDB" id="4569792at2"/>
<sequence length="239" mass="24190">MTAHNPAQVVRLGAVVFAGAASLSLTVAAGAYVVNQMASTAGSGTHVAAPPQSPGPVLDNFAPNPGPRAGSPVLVANGDRSPAVYQAAVYPATPEVAVPQTDSVVEPSRPAGVGGRFGLGTTYVGARVAPVHTNTVAFTVDTNAFSALTDILLSEPVQERLGVHIDPAGITQVRTELDTRSGEITFVLSDANLGEHEVQLQRKPAPADVPAHATDPSAAQPQADAQSQATAPDAGTVTL</sequence>
<keyword evidence="4" id="KW-1185">Reference proteome</keyword>
<dbReference type="RefSeq" id="WP_147265834.1">
    <property type="nucleotide sequence ID" value="NZ_QNRE01000004.1"/>
</dbReference>
<evidence type="ECO:0000256" key="1">
    <source>
        <dbReference type="SAM" id="MobiDB-lite"/>
    </source>
</evidence>
<proteinExistence type="predicted"/>
<comment type="caution">
    <text evidence="3">The sequence shown here is derived from an EMBL/GenBank/DDBJ whole genome shotgun (WGS) entry which is preliminary data.</text>
</comment>
<accession>A0A366DNE7</accession>
<gene>
    <name evidence="3" type="ORF">DFR74_104314</name>
</gene>
<name>A0A366DNE7_9NOCA</name>
<feature type="region of interest" description="Disordered" evidence="1">
    <location>
        <begin position="199"/>
        <end position="239"/>
    </location>
</feature>
<feature type="chain" id="PRO_5038503273" evidence="2">
    <location>
        <begin position="32"/>
        <end position="239"/>
    </location>
</feature>
<dbReference type="AlphaFoldDB" id="A0A366DNE7"/>